<sequence>MHYNIEDHLAIYTISNQYRLEKSTTLQCTTMWSGTWLSHYRTDKSGDSSGIVHLTFTSYVLFDHSARLVF</sequence>
<organism evidence="1 2">
    <name type="scientific">Penicillium freii</name>
    <dbReference type="NCBI Taxonomy" id="48697"/>
    <lineage>
        <taxon>Eukaryota</taxon>
        <taxon>Fungi</taxon>
        <taxon>Dikarya</taxon>
        <taxon>Ascomycota</taxon>
        <taxon>Pezizomycotina</taxon>
        <taxon>Eurotiomycetes</taxon>
        <taxon>Eurotiomycetidae</taxon>
        <taxon>Eurotiales</taxon>
        <taxon>Aspergillaceae</taxon>
        <taxon>Penicillium</taxon>
    </lineage>
</organism>
<evidence type="ECO:0000313" key="2">
    <source>
        <dbReference type="Proteomes" id="UP000055045"/>
    </source>
</evidence>
<dbReference type="Proteomes" id="UP000055045">
    <property type="component" value="Unassembled WGS sequence"/>
</dbReference>
<gene>
    <name evidence="1" type="ORF">ACN42_g4290</name>
</gene>
<comment type="caution">
    <text evidence="1">The sequence shown here is derived from an EMBL/GenBank/DDBJ whole genome shotgun (WGS) entry which is preliminary data.</text>
</comment>
<accession>A0A101MLM0</accession>
<proteinExistence type="predicted"/>
<dbReference type="EMBL" id="LLXE01000090">
    <property type="protein sequence ID" value="KUM62807.1"/>
    <property type="molecule type" value="Genomic_DNA"/>
</dbReference>
<name>A0A101MLM0_PENFR</name>
<reference evidence="1 2" key="1">
    <citation type="submission" date="2015-10" db="EMBL/GenBank/DDBJ databases">
        <title>Genome sequencing of Penicillium freii.</title>
        <authorList>
            <person name="Nguyen H.D."/>
            <person name="Visagie C.M."/>
            <person name="Seifert K.A."/>
        </authorList>
    </citation>
    <scope>NUCLEOTIDE SEQUENCE [LARGE SCALE GENOMIC DNA]</scope>
    <source>
        <strain evidence="1 2">DAOM 242723</strain>
    </source>
</reference>
<dbReference type="AlphaFoldDB" id="A0A101MLM0"/>
<evidence type="ECO:0000313" key="1">
    <source>
        <dbReference type="EMBL" id="KUM62807.1"/>
    </source>
</evidence>
<protein>
    <submittedName>
        <fullName evidence="1">Uncharacterized protein</fullName>
    </submittedName>
</protein>
<keyword evidence="2" id="KW-1185">Reference proteome</keyword>